<accession>A0AAD7GGJ5</accession>
<dbReference type="SUPFAM" id="SSF51735">
    <property type="entry name" value="NAD(P)-binding Rossmann-fold domains"/>
    <property type="match status" value="1"/>
</dbReference>
<gene>
    <name evidence="4" type="ORF">B0H17DRAFT_482500</name>
</gene>
<keyword evidence="5" id="KW-1185">Reference proteome</keyword>
<evidence type="ECO:0000256" key="1">
    <source>
        <dbReference type="ARBA" id="ARBA00009219"/>
    </source>
</evidence>
<dbReference type="AlphaFoldDB" id="A0AAD7GGJ5"/>
<dbReference type="GO" id="GO:0006694">
    <property type="term" value="P:steroid biosynthetic process"/>
    <property type="evidence" value="ECO:0007669"/>
    <property type="project" value="InterPro"/>
</dbReference>
<dbReference type="InterPro" id="IPR036291">
    <property type="entry name" value="NAD(P)-bd_dom_sf"/>
</dbReference>
<name>A0AAD7GGJ5_MYCRO</name>
<dbReference type="GO" id="GO:0016616">
    <property type="term" value="F:oxidoreductase activity, acting on the CH-OH group of donors, NAD or NADP as acceptor"/>
    <property type="evidence" value="ECO:0007669"/>
    <property type="project" value="InterPro"/>
</dbReference>
<keyword evidence="2" id="KW-0560">Oxidoreductase</keyword>
<proteinExistence type="inferred from homology"/>
<dbReference type="InterPro" id="IPR050177">
    <property type="entry name" value="Lipid_A_modif_metabolic_enz"/>
</dbReference>
<comment type="caution">
    <text evidence="4">The sequence shown here is derived from an EMBL/GenBank/DDBJ whole genome shotgun (WGS) entry which is preliminary data.</text>
</comment>
<dbReference type="Pfam" id="PF01073">
    <property type="entry name" value="3Beta_HSD"/>
    <property type="match status" value="1"/>
</dbReference>
<organism evidence="4 5">
    <name type="scientific">Mycena rosella</name>
    <name type="common">Pink bonnet</name>
    <name type="synonym">Agaricus rosellus</name>
    <dbReference type="NCBI Taxonomy" id="1033263"/>
    <lineage>
        <taxon>Eukaryota</taxon>
        <taxon>Fungi</taxon>
        <taxon>Dikarya</taxon>
        <taxon>Basidiomycota</taxon>
        <taxon>Agaricomycotina</taxon>
        <taxon>Agaricomycetes</taxon>
        <taxon>Agaricomycetidae</taxon>
        <taxon>Agaricales</taxon>
        <taxon>Marasmiineae</taxon>
        <taxon>Mycenaceae</taxon>
        <taxon>Mycena</taxon>
    </lineage>
</organism>
<comment type="similarity">
    <text evidence="1">Belongs to the 3-beta-HSD family.</text>
</comment>
<dbReference type="Gene3D" id="3.40.50.720">
    <property type="entry name" value="NAD(P)-binding Rossmann-like Domain"/>
    <property type="match status" value="1"/>
</dbReference>
<dbReference type="Proteomes" id="UP001221757">
    <property type="component" value="Unassembled WGS sequence"/>
</dbReference>
<evidence type="ECO:0000256" key="2">
    <source>
        <dbReference type="ARBA" id="ARBA00023002"/>
    </source>
</evidence>
<evidence type="ECO:0000259" key="3">
    <source>
        <dbReference type="Pfam" id="PF01073"/>
    </source>
</evidence>
<reference evidence="4" key="1">
    <citation type="submission" date="2023-03" db="EMBL/GenBank/DDBJ databases">
        <title>Massive genome expansion in bonnet fungi (Mycena s.s.) driven by repeated elements and novel gene families across ecological guilds.</title>
        <authorList>
            <consortium name="Lawrence Berkeley National Laboratory"/>
            <person name="Harder C.B."/>
            <person name="Miyauchi S."/>
            <person name="Viragh M."/>
            <person name="Kuo A."/>
            <person name="Thoen E."/>
            <person name="Andreopoulos B."/>
            <person name="Lu D."/>
            <person name="Skrede I."/>
            <person name="Drula E."/>
            <person name="Henrissat B."/>
            <person name="Morin E."/>
            <person name="Kohler A."/>
            <person name="Barry K."/>
            <person name="LaButti K."/>
            <person name="Morin E."/>
            <person name="Salamov A."/>
            <person name="Lipzen A."/>
            <person name="Mereny Z."/>
            <person name="Hegedus B."/>
            <person name="Baldrian P."/>
            <person name="Stursova M."/>
            <person name="Weitz H."/>
            <person name="Taylor A."/>
            <person name="Grigoriev I.V."/>
            <person name="Nagy L.G."/>
            <person name="Martin F."/>
            <person name="Kauserud H."/>
        </authorList>
    </citation>
    <scope>NUCLEOTIDE SEQUENCE</scope>
    <source>
        <strain evidence="4">CBHHK067</strain>
    </source>
</reference>
<evidence type="ECO:0000313" key="4">
    <source>
        <dbReference type="EMBL" id="KAJ7693908.1"/>
    </source>
</evidence>
<dbReference type="InterPro" id="IPR002225">
    <property type="entry name" value="3Beta_OHSteriod_DH/Estase"/>
</dbReference>
<sequence>MHSALVIGGVGFLGSHVVERLVDDGNYAVTGSIVDATSILNAVEELKPLVVLHTASPVHGLPAYIYYEVNETGTRNVINACRAAGVKKLIYTSSTGVVWTGAEFNGVTEDHVPFPSKGYDAYHHTKGLGERLILSAEGRDGMQTVILRPCGMTGERDKQLIWRLAEVYAKKQHNVQIGDNTNLVDYAYVGNVAHAHILACTKLISEPDLVSGQTFFITNGEPRPQWDFARLVWKGLGDDGKGRIIQIPRLVGLIMAVFAEAFCRITGSSTQFTAFSVRFLTGTQWYNINKARNILGYTPDVPLEEGIQRTVKWWKQTGLAQHELQKMRKEM</sequence>
<feature type="domain" description="3-beta hydroxysteroid dehydrogenase/isomerase" evidence="3">
    <location>
        <begin position="29"/>
        <end position="243"/>
    </location>
</feature>
<protein>
    <recommendedName>
        <fullName evidence="3">3-beta hydroxysteroid dehydrogenase/isomerase domain-containing protein</fullName>
    </recommendedName>
</protein>
<dbReference type="EMBL" id="JARKIE010000044">
    <property type="protein sequence ID" value="KAJ7693908.1"/>
    <property type="molecule type" value="Genomic_DNA"/>
</dbReference>
<evidence type="ECO:0000313" key="5">
    <source>
        <dbReference type="Proteomes" id="UP001221757"/>
    </source>
</evidence>
<dbReference type="PANTHER" id="PTHR43245:SF51">
    <property type="entry name" value="SHORT CHAIN DEHYDROGENASE_REDUCTASE FAMILY 42E, MEMBER 2"/>
    <property type="match status" value="1"/>
</dbReference>
<dbReference type="PANTHER" id="PTHR43245">
    <property type="entry name" value="BIFUNCTIONAL POLYMYXIN RESISTANCE PROTEIN ARNA"/>
    <property type="match status" value="1"/>
</dbReference>